<dbReference type="PANTHER" id="PTHR33130:SF40">
    <property type="entry name" value="CHROMOGRANIN (DUF1639)"/>
    <property type="match status" value="1"/>
</dbReference>
<evidence type="ECO:0000313" key="3">
    <source>
        <dbReference type="Proteomes" id="UP000594638"/>
    </source>
</evidence>
<feature type="region of interest" description="Disordered" evidence="1">
    <location>
        <begin position="50"/>
        <end position="116"/>
    </location>
</feature>
<feature type="compositionally biased region" description="Polar residues" evidence="1">
    <location>
        <begin position="50"/>
        <end position="111"/>
    </location>
</feature>
<organism evidence="2 3">
    <name type="scientific">Olea europaea subsp. europaea</name>
    <dbReference type="NCBI Taxonomy" id="158383"/>
    <lineage>
        <taxon>Eukaryota</taxon>
        <taxon>Viridiplantae</taxon>
        <taxon>Streptophyta</taxon>
        <taxon>Embryophyta</taxon>
        <taxon>Tracheophyta</taxon>
        <taxon>Spermatophyta</taxon>
        <taxon>Magnoliopsida</taxon>
        <taxon>eudicotyledons</taxon>
        <taxon>Gunneridae</taxon>
        <taxon>Pentapetalae</taxon>
        <taxon>asterids</taxon>
        <taxon>lamiids</taxon>
        <taxon>Lamiales</taxon>
        <taxon>Oleaceae</taxon>
        <taxon>Oleeae</taxon>
        <taxon>Olea</taxon>
    </lineage>
</organism>
<sequence length="208" mass="23662">MPVRINSDLEIVRLLHHREFVMDSRVPAQSQPQHNFSLPALNLNKEIQSSRCLRSHSVKSPSQRSHPSTRSRPQDSQRPSPLSDSASKQLVLVSRSNSMKSESGTKGNGSKISIKIPCKNGKKNQEERCERGAGENKEKKKLSFEVSLSQLEIEEDIYGFTGLRPNRRPKKRAKNVQKQLDDVFPGSWLESITPDSYKVLFIQDFESY</sequence>
<evidence type="ECO:0000313" key="2">
    <source>
        <dbReference type="EMBL" id="CAA3012805.1"/>
    </source>
</evidence>
<keyword evidence="3" id="KW-1185">Reference proteome</keyword>
<dbReference type="Proteomes" id="UP000594638">
    <property type="component" value="Unassembled WGS sequence"/>
</dbReference>
<dbReference type="EMBL" id="CACTIH010007412">
    <property type="protein sequence ID" value="CAA3012805.1"/>
    <property type="molecule type" value="Genomic_DNA"/>
</dbReference>
<evidence type="ECO:0000256" key="1">
    <source>
        <dbReference type="SAM" id="MobiDB-lite"/>
    </source>
</evidence>
<dbReference type="PANTHER" id="PTHR33130">
    <property type="entry name" value="PUTATIVE (DUF1639)-RELATED"/>
    <property type="match status" value="1"/>
</dbReference>
<dbReference type="AlphaFoldDB" id="A0A8S0U7Q3"/>
<gene>
    <name evidence="2" type="ORF">OLEA9_A008553</name>
</gene>
<comment type="caution">
    <text evidence="2">The sequence shown here is derived from an EMBL/GenBank/DDBJ whole genome shotgun (WGS) entry which is preliminary data.</text>
</comment>
<name>A0A8S0U7Q3_OLEEU</name>
<protein>
    <submittedName>
        <fullName evidence="2">Uncharacterized protein</fullName>
    </submittedName>
</protein>
<reference evidence="2 3" key="1">
    <citation type="submission" date="2019-12" db="EMBL/GenBank/DDBJ databases">
        <authorList>
            <person name="Alioto T."/>
            <person name="Alioto T."/>
            <person name="Gomez Garrido J."/>
        </authorList>
    </citation>
    <scope>NUCLEOTIDE SEQUENCE [LARGE SCALE GENOMIC DNA]</scope>
</reference>
<dbReference type="OrthoDB" id="769821at2759"/>
<dbReference type="InterPro" id="IPR012438">
    <property type="entry name" value="DUF1639"/>
</dbReference>
<dbReference type="Pfam" id="PF07797">
    <property type="entry name" value="DUF1639"/>
    <property type="match status" value="1"/>
</dbReference>
<proteinExistence type="predicted"/>
<dbReference type="Gramene" id="OE9A008553T2">
    <property type="protein sequence ID" value="OE9A008553C2"/>
    <property type="gene ID" value="OE9A008553"/>
</dbReference>
<accession>A0A8S0U7Q3</accession>